<dbReference type="RefSeq" id="WP_275417307.1">
    <property type="nucleotide sequence ID" value="NZ_CP106878.1"/>
</dbReference>
<dbReference type="Pfam" id="PF13487">
    <property type="entry name" value="HD_5"/>
    <property type="match status" value="1"/>
</dbReference>
<sequence>MKMKVIDLKEGYRIVDDVKGLTKYPIVPKKTIVTEEIIKVLEAFSIEEVNVEEIRNRKTDYRNIQEKVREKEAEPSQKINNERNTFFRQYLKTVKSYKNQFTSWQAGVPIDINNVRRNMIPLINALEENPIQLLLLQNYVKKIDYLFHHAVSTGLIAAYIAKRLNLEKGDIIQIALAGCLSDCGMAKLNPIIFQKERLTETERIEVQRHTQYSYKMVKDIPSLNPSAKLAVFQHHERLDGSGYPMGEKGDRIHLYTKIIAISDVYHAVVCDRIYKEKKSPFQALEILNYEQIGQFDLKIVKTFTNSISSFSLNEYVKLSTGQTARIIYINHHYPTRPVVKIEENGEIISLEENKQLFIKEIIP</sequence>
<dbReference type="EMBL" id="CP106878">
    <property type="protein sequence ID" value="WAA09526.1"/>
    <property type="molecule type" value="Genomic_DNA"/>
</dbReference>
<reference evidence="2" key="1">
    <citation type="submission" date="2022-09" db="EMBL/GenBank/DDBJ databases">
        <title>Complete Genomes of Fervidibacillus albus and Fervidibacillus halotolerans isolated from tidal flat sediments.</title>
        <authorList>
            <person name="Kwon K.K."/>
            <person name="Yang S.-H."/>
            <person name="Park M.J."/>
            <person name="Oh H.-M."/>
        </authorList>
    </citation>
    <scope>NUCLEOTIDE SEQUENCE</scope>
    <source>
        <strain evidence="2">MEBiC13591</strain>
    </source>
</reference>
<keyword evidence="3" id="KW-1185">Reference proteome</keyword>
<feature type="domain" description="HD-GYP" evidence="1">
    <location>
        <begin position="124"/>
        <end position="319"/>
    </location>
</feature>
<dbReference type="KEGG" id="faf:OE104_13500"/>
<dbReference type="SUPFAM" id="SSF109604">
    <property type="entry name" value="HD-domain/PDEase-like"/>
    <property type="match status" value="1"/>
</dbReference>
<gene>
    <name evidence="2" type="ORF">OE104_13500</name>
</gene>
<dbReference type="PROSITE" id="PS51832">
    <property type="entry name" value="HD_GYP"/>
    <property type="match status" value="1"/>
</dbReference>
<name>A0A9E8RVI9_9BACI</name>
<protein>
    <submittedName>
        <fullName evidence="2">HD-GYP domain-containing protein</fullName>
    </submittedName>
</protein>
<accession>A0A9E8RVI9</accession>
<dbReference type="InterPro" id="IPR003607">
    <property type="entry name" value="HD/PDEase_dom"/>
</dbReference>
<evidence type="ECO:0000313" key="3">
    <source>
        <dbReference type="Proteomes" id="UP001164718"/>
    </source>
</evidence>
<dbReference type="AlphaFoldDB" id="A0A9E8RVI9"/>
<dbReference type="Proteomes" id="UP001164718">
    <property type="component" value="Chromosome"/>
</dbReference>
<evidence type="ECO:0000259" key="1">
    <source>
        <dbReference type="PROSITE" id="PS51832"/>
    </source>
</evidence>
<dbReference type="SMART" id="SM00471">
    <property type="entry name" value="HDc"/>
    <property type="match status" value="1"/>
</dbReference>
<dbReference type="Gene3D" id="1.10.3210.10">
    <property type="entry name" value="Hypothetical protein af1432"/>
    <property type="match status" value="1"/>
</dbReference>
<proteinExistence type="predicted"/>
<dbReference type="InterPro" id="IPR037522">
    <property type="entry name" value="HD_GYP_dom"/>
</dbReference>
<organism evidence="2 3">
    <name type="scientific">Fervidibacillus albus</name>
    <dbReference type="NCBI Taxonomy" id="2980026"/>
    <lineage>
        <taxon>Bacteria</taxon>
        <taxon>Bacillati</taxon>
        <taxon>Bacillota</taxon>
        <taxon>Bacilli</taxon>
        <taxon>Bacillales</taxon>
        <taxon>Bacillaceae</taxon>
        <taxon>Fervidibacillus</taxon>
    </lineage>
</organism>
<dbReference type="PANTHER" id="PTHR43155">
    <property type="entry name" value="CYCLIC DI-GMP PHOSPHODIESTERASE PA4108-RELATED"/>
    <property type="match status" value="1"/>
</dbReference>
<dbReference type="CDD" id="cd00077">
    <property type="entry name" value="HDc"/>
    <property type="match status" value="1"/>
</dbReference>
<dbReference type="PANTHER" id="PTHR43155:SF2">
    <property type="entry name" value="CYCLIC DI-GMP PHOSPHODIESTERASE PA4108"/>
    <property type="match status" value="1"/>
</dbReference>
<evidence type="ECO:0000313" key="2">
    <source>
        <dbReference type="EMBL" id="WAA09526.1"/>
    </source>
</evidence>